<dbReference type="AlphaFoldDB" id="A0ABD2LI63"/>
<evidence type="ECO:0000256" key="1">
    <source>
        <dbReference type="SAM" id="MobiDB-lite"/>
    </source>
</evidence>
<comment type="caution">
    <text evidence="2">The sequence shown here is derived from an EMBL/GenBank/DDBJ whole genome shotgun (WGS) entry which is preliminary data.</text>
</comment>
<feature type="region of interest" description="Disordered" evidence="1">
    <location>
        <begin position="1"/>
        <end position="60"/>
    </location>
</feature>
<organism evidence="2 3">
    <name type="scientific">Heterodera trifolii</name>
    <dbReference type="NCBI Taxonomy" id="157864"/>
    <lineage>
        <taxon>Eukaryota</taxon>
        <taxon>Metazoa</taxon>
        <taxon>Ecdysozoa</taxon>
        <taxon>Nematoda</taxon>
        <taxon>Chromadorea</taxon>
        <taxon>Rhabditida</taxon>
        <taxon>Tylenchina</taxon>
        <taxon>Tylenchomorpha</taxon>
        <taxon>Tylenchoidea</taxon>
        <taxon>Heteroderidae</taxon>
        <taxon>Heteroderinae</taxon>
        <taxon>Heterodera</taxon>
    </lineage>
</organism>
<dbReference type="Proteomes" id="UP001620626">
    <property type="component" value="Unassembled WGS sequence"/>
</dbReference>
<protein>
    <submittedName>
        <fullName evidence="2">Uncharacterized protein</fullName>
    </submittedName>
</protein>
<evidence type="ECO:0000313" key="2">
    <source>
        <dbReference type="EMBL" id="KAL3114922.1"/>
    </source>
</evidence>
<feature type="region of interest" description="Disordered" evidence="1">
    <location>
        <begin position="111"/>
        <end position="139"/>
    </location>
</feature>
<evidence type="ECO:0000313" key="3">
    <source>
        <dbReference type="Proteomes" id="UP001620626"/>
    </source>
</evidence>
<gene>
    <name evidence="2" type="ORF">niasHT_011358</name>
</gene>
<keyword evidence="3" id="KW-1185">Reference proteome</keyword>
<proteinExistence type="predicted"/>
<accession>A0ABD2LI63</accession>
<sequence length="139" mass="14987">MPIPDLSSREPIPASADDDRIPPPESDPRGPSLRSSPPSYSSSVFSRDSRDLSSSPRQTLVHYQRIPRGVASPSVAVLSFALPHNFNFVLGHPHNSSIQFGFECRNERKNLREGRGGGGAPETVAQISDPADGKKGKKA</sequence>
<reference evidence="2 3" key="1">
    <citation type="submission" date="2024-10" db="EMBL/GenBank/DDBJ databases">
        <authorList>
            <person name="Kim D."/>
        </authorList>
    </citation>
    <scope>NUCLEOTIDE SEQUENCE [LARGE SCALE GENOMIC DNA]</scope>
    <source>
        <strain evidence="2">BH-2024</strain>
    </source>
</reference>
<feature type="compositionally biased region" description="Low complexity" evidence="1">
    <location>
        <begin position="29"/>
        <end position="57"/>
    </location>
</feature>
<dbReference type="EMBL" id="JBICBT010000406">
    <property type="protein sequence ID" value="KAL3114922.1"/>
    <property type="molecule type" value="Genomic_DNA"/>
</dbReference>
<feature type="compositionally biased region" description="Basic and acidic residues" evidence="1">
    <location>
        <begin position="17"/>
        <end position="28"/>
    </location>
</feature>
<name>A0ABD2LI63_9BILA</name>